<dbReference type="GO" id="GO:0022627">
    <property type="term" value="C:cytosolic small ribosomal subunit"/>
    <property type="evidence" value="ECO:0007669"/>
    <property type="project" value="TreeGrafter"/>
</dbReference>
<dbReference type="STRING" id="2880.D8LC24"/>
<keyword evidence="7" id="KW-0648">Protein biosynthesis</keyword>
<dbReference type="SMR" id="D8LC24"/>
<evidence type="ECO:0000256" key="6">
    <source>
        <dbReference type="ARBA" id="ARBA00022845"/>
    </source>
</evidence>
<dbReference type="EMBL" id="FN649733">
    <property type="protein sequence ID" value="CBN79207.1"/>
    <property type="molecule type" value="Genomic_DNA"/>
</dbReference>
<name>D8LC24_ECTSI</name>
<dbReference type="Pfam" id="PF08662">
    <property type="entry name" value="eIF2A"/>
    <property type="match status" value="1"/>
</dbReference>
<dbReference type="PANTHER" id="PTHR13227:SF0">
    <property type="entry name" value="EUKARYOTIC TRANSLATION INITIATION FACTOR 2A"/>
    <property type="match status" value="1"/>
</dbReference>
<reference evidence="10 11" key="1">
    <citation type="journal article" date="2010" name="Nature">
        <title>The Ectocarpus genome and the independent evolution of multicellularity in brown algae.</title>
        <authorList>
            <person name="Cock J.M."/>
            <person name="Sterck L."/>
            <person name="Rouze P."/>
            <person name="Scornet D."/>
            <person name="Allen A.E."/>
            <person name="Amoutzias G."/>
            <person name="Anthouard V."/>
            <person name="Artiguenave F."/>
            <person name="Aury J.M."/>
            <person name="Badger J.H."/>
            <person name="Beszteri B."/>
            <person name="Billiau K."/>
            <person name="Bonnet E."/>
            <person name="Bothwell J.H."/>
            <person name="Bowler C."/>
            <person name="Boyen C."/>
            <person name="Brownlee C."/>
            <person name="Carrano C.J."/>
            <person name="Charrier B."/>
            <person name="Cho G.Y."/>
            <person name="Coelho S.M."/>
            <person name="Collen J."/>
            <person name="Corre E."/>
            <person name="Da Silva C."/>
            <person name="Delage L."/>
            <person name="Delaroque N."/>
            <person name="Dittami S.M."/>
            <person name="Doulbeau S."/>
            <person name="Elias M."/>
            <person name="Farnham G."/>
            <person name="Gachon C.M."/>
            <person name="Gschloessl B."/>
            <person name="Heesch S."/>
            <person name="Jabbari K."/>
            <person name="Jubin C."/>
            <person name="Kawai H."/>
            <person name="Kimura K."/>
            <person name="Kloareg B."/>
            <person name="Kupper F.C."/>
            <person name="Lang D."/>
            <person name="Le Bail A."/>
            <person name="Leblanc C."/>
            <person name="Lerouge P."/>
            <person name="Lohr M."/>
            <person name="Lopez P.J."/>
            <person name="Martens C."/>
            <person name="Maumus F."/>
            <person name="Michel G."/>
            <person name="Miranda-Saavedra D."/>
            <person name="Morales J."/>
            <person name="Moreau H."/>
            <person name="Motomura T."/>
            <person name="Nagasato C."/>
            <person name="Napoli C.A."/>
            <person name="Nelson D.R."/>
            <person name="Nyvall-Collen P."/>
            <person name="Peters A.F."/>
            <person name="Pommier C."/>
            <person name="Potin P."/>
            <person name="Poulain J."/>
            <person name="Quesneville H."/>
            <person name="Read B."/>
            <person name="Rensing S.A."/>
            <person name="Ritter A."/>
            <person name="Rousvoal S."/>
            <person name="Samanta M."/>
            <person name="Samson G."/>
            <person name="Schroeder D.C."/>
            <person name="Segurens B."/>
            <person name="Strittmatter M."/>
            <person name="Tonon T."/>
            <person name="Tregear J.W."/>
            <person name="Valentin K."/>
            <person name="von Dassow P."/>
            <person name="Yamagishi T."/>
            <person name="Van de Peer Y."/>
            <person name="Wincker P."/>
        </authorList>
    </citation>
    <scope>NUCLEOTIDE SEQUENCE [LARGE SCALE GENOMIC DNA]</scope>
    <source>
        <strain evidence="11">Ec32 / CCAP1310/4</strain>
    </source>
</reference>
<dbReference type="OrthoDB" id="2194683at2759"/>
<dbReference type="InterPro" id="IPR011387">
    <property type="entry name" value="TIF2A"/>
</dbReference>
<keyword evidence="3 10" id="KW-0396">Initiation factor</keyword>
<dbReference type="InterPro" id="IPR013979">
    <property type="entry name" value="TIF_beta_prop-like"/>
</dbReference>
<dbReference type="Proteomes" id="UP000002630">
    <property type="component" value="Linkage Group LG08"/>
</dbReference>
<evidence type="ECO:0000256" key="4">
    <source>
        <dbReference type="ARBA" id="ARBA00022574"/>
    </source>
</evidence>
<dbReference type="GO" id="GO:0006417">
    <property type="term" value="P:regulation of translation"/>
    <property type="evidence" value="ECO:0007669"/>
    <property type="project" value="UniProtKB-KW"/>
</dbReference>
<feature type="compositionally biased region" description="Basic and acidic residues" evidence="8">
    <location>
        <begin position="36"/>
        <end position="51"/>
    </location>
</feature>
<comment type="similarity">
    <text evidence="1">Belongs to the WD repeat EIF2A family.</text>
</comment>
<dbReference type="AlphaFoldDB" id="D8LC24"/>
<gene>
    <name evidence="10" type="primary">EIF2A</name>
    <name evidence="10" type="ORF">Esi_0010_0133</name>
</gene>
<protein>
    <recommendedName>
        <fullName evidence="2">Eukaryotic translation initiation factor 2A</fullName>
    </recommendedName>
</protein>
<evidence type="ECO:0000256" key="1">
    <source>
        <dbReference type="ARBA" id="ARBA00009573"/>
    </source>
</evidence>
<dbReference type="SUPFAM" id="SSF82171">
    <property type="entry name" value="DPP6 N-terminal domain-like"/>
    <property type="match status" value="1"/>
</dbReference>
<dbReference type="Gene3D" id="2.130.10.10">
    <property type="entry name" value="YVTN repeat-like/Quinoprotein amine dehydrogenase"/>
    <property type="match status" value="2"/>
</dbReference>
<evidence type="ECO:0000259" key="9">
    <source>
        <dbReference type="Pfam" id="PF08662"/>
    </source>
</evidence>
<dbReference type="OMA" id="RCCAYSP"/>
<keyword evidence="11" id="KW-1185">Reference proteome</keyword>
<evidence type="ECO:0000256" key="3">
    <source>
        <dbReference type="ARBA" id="ARBA00022540"/>
    </source>
</evidence>
<proteinExistence type="inferred from homology"/>
<dbReference type="GO" id="GO:0043022">
    <property type="term" value="F:ribosome binding"/>
    <property type="evidence" value="ECO:0007669"/>
    <property type="project" value="TreeGrafter"/>
</dbReference>
<keyword evidence="4" id="KW-0853">WD repeat</keyword>
<dbReference type="InParanoid" id="D8LC24"/>
<dbReference type="InterPro" id="IPR015943">
    <property type="entry name" value="WD40/YVTN_repeat-like_dom_sf"/>
</dbReference>
<keyword evidence="5" id="KW-0677">Repeat</keyword>
<evidence type="ECO:0000256" key="2">
    <source>
        <dbReference type="ARBA" id="ARBA00013819"/>
    </source>
</evidence>
<dbReference type="PANTHER" id="PTHR13227">
    <property type="entry name" value="EUKARYOTIC TRANSLATION INITIATION FACTOR 2A"/>
    <property type="match status" value="1"/>
</dbReference>
<evidence type="ECO:0000256" key="7">
    <source>
        <dbReference type="ARBA" id="ARBA00022917"/>
    </source>
</evidence>
<dbReference type="GO" id="GO:0003743">
    <property type="term" value="F:translation initiation factor activity"/>
    <property type="evidence" value="ECO:0007669"/>
    <property type="project" value="UniProtKB-KW"/>
</dbReference>
<feature type="region of interest" description="Disordered" evidence="8">
    <location>
        <begin position="444"/>
        <end position="467"/>
    </location>
</feature>
<feature type="region of interest" description="Disordered" evidence="8">
    <location>
        <begin position="1"/>
        <end position="61"/>
    </location>
</feature>
<feature type="domain" description="Translation initiation factor beta propellor-like" evidence="9">
    <location>
        <begin position="238"/>
        <end position="434"/>
    </location>
</feature>
<dbReference type="GO" id="GO:0003729">
    <property type="term" value="F:mRNA binding"/>
    <property type="evidence" value="ECO:0007669"/>
    <property type="project" value="TreeGrafter"/>
</dbReference>
<keyword evidence="6" id="KW-0810">Translation regulation</keyword>
<sequence length="635" mass="67024">MAEDNIAAKASASEEAPPPKILLRRPGTLELFGGPSKEDGADRPADLRIEGDGFPEVDASSTEWSKDGRFLAAVCSTGVQVVDMTTKTVVASVDAPGARAVHFSPLGTYLLTWQPPSKSVDGERPPGNLVVWSTASWSEELRVSQKQLRRSAWPSLQWSSDEVIAARGLDNDIQIYHGQHFDQGVVARVPCPKLAGFSLAPGTAPYRLATFVPELKGKPGKISLWSYPVSDTPIASRSSFRAQEASFKWSPDGRAVLCLTSTDVDATGKSYYGSTGLFLMHADGQFDCAIAPAKEGTVQDVQWGPGGSNKGNKFVVIAGSMPSTSTLYNIKGEPTFEFGSAHRNTISWSPHGRFLLLAGLGNLAGEMDFWDVNRKKVMGSTSSHCAVAYGWSPDSRWFLTATCAPRMNVDNDVKVFRYDGSGPVVKKEVEVLWDAVWQPAAQGVYPDRPASPGRKGPTAADAAAGRGPTFGEKAAVYRSPGSTGSLAALMRAERGVDKAGAGGKKVGRVDAARASGTYIPGMAPPEANKPSKNAKKQEAKRRAKEKAEAQKQVEAILAVAAGGDADGGEGGGGGGEAVAAAAVDPAKRAKALSKKLKKLETVKAKKEAGEAINADQSALLDSEAGLRQELASLQL</sequence>
<dbReference type="eggNOG" id="KOG2315">
    <property type="taxonomic scope" value="Eukaryota"/>
</dbReference>
<dbReference type="EMBL" id="FN647683">
    <property type="protein sequence ID" value="CBN79207.1"/>
    <property type="molecule type" value="Genomic_DNA"/>
</dbReference>
<accession>D8LC24</accession>
<evidence type="ECO:0000313" key="11">
    <source>
        <dbReference type="Proteomes" id="UP000002630"/>
    </source>
</evidence>
<dbReference type="GO" id="GO:0000049">
    <property type="term" value="F:tRNA binding"/>
    <property type="evidence" value="ECO:0007669"/>
    <property type="project" value="TreeGrafter"/>
</dbReference>
<organism evidence="10 11">
    <name type="scientific">Ectocarpus siliculosus</name>
    <name type="common">Brown alga</name>
    <name type="synonym">Conferva siliculosa</name>
    <dbReference type="NCBI Taxonomy" id="2880"/>
    <lineage>
        <taxon>Eukaryota</taxon>
        <taxon>Sar</taxon>
        <taxon>Stramenopiles</taxon>
        <taxon>Ochrophyta</taxon>
        <taxon>PX clade</taxon>
        <taxon>Phaeophyceae</taxon>
        <taxon>Ectocarpales</taxon>
        <taxon>Ectocarpaceae</taxon>
        <taxon>Ectocarpus</taxon>
    </lineage>
</organism>
<feature type="region of interest" description="Disordered" evidence="8">
    <location>
        <begin position="516"/>
        <end position="549"/>
    </location>
</feature>
<evidence type="ECO:0000256" key="5">
    <source>
        <dbReference type="ARBA" id="ARBA00022737"/>
    </source>
</evidence>
<evidence type="ECO:0000256" key="8">
    <source>
        <dbReference type="SAM" id="MobiDB-lite"/>
    </source>
</evidence>
<feature type="compositionally biased region" description="Basic residues" evidence="8">
    <location>
        <begin position="532"/>
        <end position="544"/>
    </location>
</feature>
<evidence type="ECO:0000313" key="10">
    <source>
        <dbReference type="EMBL" id="CBN79207.1"/>
    </source>
</evidence>